<organism evidence="3 4">
    <name type="scientific">Chryseolinea lacunae</name>
    <dbReference type="NCBI Taxonomy" id="2801331"/>
    <lineage>
        <taxon>Bacteria</taxon>
        <taxon>Pseudomonadati</taxon>
        <taxon>Bacteroidota</taxon>
        <taxon>Cytophagia</taxon>
        <taxon>Cytophagales</taxon>
        <taxon>Fulvivirgaceae</taxon>
        <taxon>Chryseolinea</taxon>
    </lineage>
</organism>
<reference evidence="3 4" key="1">
    <citation type="submission" date="2021-01" db="EMBL/GenBank/DDBJ databases">
        <title>Chryseolinea sp. Jin1 Genome sequencing and assembly.</title>
        <authorList>
            <person name="Kim I."/>
        </authorList>
    </citation>
    <scope>NUCLEOTIDE SEQUENCE [LARGE SCALE GENOMIC DNA]</scope>
    <source>
        <strain evidence="3 4">Jin1</strain>
    </source>
</reference>
<evidence type="ECO:0000259" key="2">
    <source>
        <dbReference type="PROSITE" id="PS50110"/>
    </source>
</evidence>
<dbReference type="SMART" id="SM00448">
    <property type="entry name" value="REC"/>
    <property type="match status" value="1"/>
</dbReference>
<dbReference type="EMBL" id="JAERRB010000001">
    <property type="protein sequence ID" value="MBL0740223.1"/>
    <property type="molecule type" value="Genomic_DNA"/>
</dbReference>
<feature type="domain" description="Response regulatory" evidence="2">
    <location>
        <begin position="8"/>
        <end position="130"/>
    </location>
</feature>
<dbReference type="PROSITE" id="PS50110">
    <property type="entry name" value="RESPONSE_REGULATORY"/>
    <property type="match status" value="1"/>
</dbReference>
<dbReference type="InterPro" id="IPR052893">
    <property type="entry name" value="TCS_response_regulator"/>
</dbReference>
<evidence type="ECO:0000256" key="1">
    <source>
        <dbReference type="PROSITE-ProRule" id="PRU00169"/>
    </source>
</evidence>
<dbReference type="Pfam" id="PF00072">
    <property type="entry name" value="Response_reg"/>
    <property type="match status" value="1"/>
</dbReference>
<dbReference type="Proteomes" id="UP000613030">
    <property type="component" value="Unassembled WGS sequence"/>
</dbReference>
<accession>A0ABS1KL87</accession>
<gene>
    <name evidence="3" type="ORF">JI741_03280</name>
</gene>
<dbReference type="PANTHER" id="PTHR44520">
    <property type="entry name" value="RESPONSE REGULATOR RCP1-RELATED"/>
    <property type="match status" value="1"/>
</dbReference>
<proteinExistence type="predicted"/>
<comment type="caution">
    <text evidence="3">The sequence shown here is derived from an EMBL/GenBank/DDBJ whole genome shotgun (WGS) entry which is preliminary data.</text>
</comment>
<dbReference type="CDD" id="cd17557">
    <property type="entry name" value="REC_Rcp-like"/>
    <property type="match status" value="1"/>
</dbReference>
<dbReference type="SUPFAM" id="SSF52172">
    <property type="entry name" value="CheY-like"/>
    <property type="match status" value="1"/>
</dbReference>
<dbReference type="InterPro" id="IPR001789">
    <property type="entry name" value="Sig_transdc_resp-reg_receiver"/>
</dbReference>
<protein>
    <submittedName>
        <fullName evidence="3">Response regulator</fullName>
    </submittedName>
</protein>
<feature type="modified residue" description="4-aspartylphosphate" evidence="1">
    <location>
        <position position="63"/>
    </location>
</feature>
<name>A0ABS1KL87_9BACT</name>
<dbReference type="RefSeq" id="WP_202007333.1">
    <property type="nucleotide sequence ID" value="NZ_JAERRB010000001.1"/>
</dbReference>
<dbReference type="PANTHER" id="PTHR44520:SF1">
    <property type="entry name" value="TWO-COMPONENT SYSTEM REGULATORY PROTEIN"/>
    <property type="match status" value="1"/>
</dbReference>
<keyword evidence="4" id="KW-1185">Reference proteome</keyword>
<keyword evidence="1" id="KW-0597">Phosphoprotein</keyword>
<dbReference type="InterPro" id="IPR011006">
    <property type="entry name" value="CheY-like_superfamily"/>
</dbReference>
<evidence type="ECO:0000313" key="3">
    <source>
        <dbReference type="EMBL" id="MBL0740223.1"/>
    </source>
</evidence>
<sequence>MTTSAAVEILLIEDNPDDAELTIRVLKKHNLANNLVHLQDGEEALRFLFNEEASNIPKIILLDLKMPKVDGIEVLRKIKSDPVRKVIPVVVLTSSKEERDIVESYKLGVNAYVVKPVEFDKFMEAVAQLGLFWLLLNEPPR</sequence>
<dbReference type="Gene3D" id="3.40.50.2300">
    <property type="match status" value="1"/>
</dbReference>
<evidence type="ECO:0000313" key="4">
    <source>
        <dbReference type="Proteomes" id="UP000613030"/>
    </source>
</evidence>